<dbReference type="NCBIfam" id="TIGR03959">
    <property type="entry name" value="hyd_TM1266"/>
    <property type="match status" value="1"/>
</dbReference>
<evidence type="ECO:0000313" key="2">
    <source>
        <dbReference type="Proteomes" id="UP000515703"/>
    </source>
</evidence>
<dbReference type="Pfam" id="PF21699">
    <property type="entry name" value="TM1266-like"/>
    <property type="match status" value="1"/>
</dbReference>
<dbReference type="InterPro" id="IPR045865">
    <property type="entry name" value="ACT-like_dom_sf"/>
</dbReference>
<reference evidence="1 2" key="1">
    <citation type="submission" date="2020-08" db="EMBL/GenBank/DDBJ databases">
        <title>Draft genome sequencing of an Anaerocolumna strain isolated from anoxic soil subjected to BSD treatment.</title>
        <authorList>
            <person name="Uek A."/>
            <person name="Tonouchi A."/>
        </authorList>
    </citation>
    <scope>NUCLEOTIDE SEQUENCE [LARGE SCALE GENOMIC DNA]</scope>
    <source>
        <strain evidence="1 2">CTTW</strain>
    </source>
</reference>
<proteinExistence type="predicted"/>
<protein>
    <submittedName>
        <fullName evidence="1">CopG family transcriptional regulator</fullName>
    </submittedName>
</protein>
<dbReference type="KEGG" id="acht:bsdcttw_48620"/>
<gene>
    <name evidence="1" type="ORF">bsdcttw_48620</name>
</gene>
<dbReference type="EMBL" id="AP023368">
    <property type="protein sequence ID" value="BCK01822.1"/>
    <property type="molecule type" value="Genomic_DNA"/>
</dbReference>
<dbReference type="RefSeq" id="WP_185257350.1">
    <property type="nucleotide sequence ID" value="NZ_AP023368.1"/>
</dbReference>
<dbReference type="InterPro" id="IPR027271">
    <property type="entry name" value="Acetolactate_synth/TF_NikR_C"/>
</dbReference>
<dbReference type="Proteomes" id="UP000515703">
    <property type="component" value="Chromosome"/>
</dbReference>
<dbReference type="AlphaFoldDB" id="A0A7M3SB54"/>
<reference evidence="1 2" key="2">
    <citation type="submission" date="2020-08" db="EMBL/GenBank/DDBJ databases">
        <authorList>
            <person name="Ueki A."/>
            <person name="Tonouchi A."/>
        </authorList>
    </citation>
    <scope>NUCLEOTIDE SEQUENCE [LARGE SCALE GENOMIC DNA]</scope>
    <source>
        <strain evidence="1 2">CTTW</strain>
    </source>
</reference>
<accession>A0A7M3SB54</accession>
<evidence type="ECO:0000313" key="1">
    <source>
        <dbReference type="EMBL" id="BCK01822.1"/>
    </source>
</evidence>
<sequence length="92" mass="10032">METRIALVGIIVENLEQVEEVNHILHDFGKFIIGRMGLPIRDQQMNIISIVVEADNNTINSLSGKLGMLEGISAKTVYSKAGAPQNEDVLGL</sequence>
<dbReference type="InterPro" id="IPR023860">
    <property type="entry name" value="FeFe-hyd_TM1266"/>
</dbReference>
<dbReference type="SUPFAM" id="SSF55021">
    <property type="entry name" value="ACT-like"/>
    <property type="match status" value="1"/>
</dbReference>
<organism evidence="1 2">
    <name type="scientific">Anaerocolumna chitinilytica</name>
    <dbReference type="NCBI Taxonomy" id="1727145"/>
    <lineage>
        <taxon>Bacteria</taxon>
        <taxon>Bacillati</taxon>
        <taxon>Bacillota</taxon>
        <taxon>Clostridia</taxon>
        <taxon>Lachnospirales</taxon>
        <taxon>Lachnospiraceae</taxon>
        <taxon>Anaerocolumna</taxon>
    </lineage>
</organism>
<dbReference type="Gene3D" id="3.30.70.1150">
    <property type="entry name" value="ACT-like. Chain A, domain 2"/>
    <property type="match status" value="1"/>
</dbReference>
<name>A0A7M3SB54_9FIRM</name>
<keyword evidence="2" id="KW-1185">Reference proteome</keyword>